<name>A0AAV2TCE0_CALDB</name>
<evidence type="ECO:0000313" key="4">
    <source>
        <dbReference type="EMBL" id="CAL5133804.1"/>
    </source>
</evidence>
<evidence type="ECO:0000313" key="5">
    <source>
        <dbReference type="Proteomes" id="UP001497525"/>
    </source>
</evidence>
<feature type="domain" description="BPTI/Kunitz inhibitor" evidence="3">
    <location>
        <begin position="26"/>
        <end position="76"/>
    </location>
</feature>
<gene>
    <name evidence="4" type="ORF">CDAUBV1_LOCUS7041</name>
</gene>
<dbReference type="PROSITE" id="PS00280">
    <property type="entry name" value="BPTI_KUNITZ_1"/>
    <property type="match status" value="1"/>
</dbReference>
<evidence type="ECO:0000259" key="3">
    <source>
        <dbReference type="PROSITE" id="PS50279"/>
    </source>
</evidence>
<sequence length="95" mass="11365">MFNYFVFCLFFVGIFTNICQSIDYRCLYPAEVGPCRKFILKYAYDYDSDQCIPFQYGGCGGNVNRFDSVYACEQTCRYSSNLQPHYVHQYRYYQH</sequence>
<dbReference type="Proteomes" id="UP001497525">
    <property type="component" value="Unassembled WGS sequence"/>
</dbReference>
<dbReference type="EMBL" id="CAXLJL010000157">
    <property type="protein sequence ID" value="CAL5133804.1"/>
    <property type="molecule type" value="Genomic_DNA"/>
</dbReference>
<dbReference type="InterPro" id="IPR036880">
    <property type="entry name" value="Kunitz_BPTI_sf"/>
</dbReference>
<keyword evidence="2" id="KW-0732">Signal</keyword>
<dbReference type="AlphaFoldDB" id="A0AAV2TCE0"/>
<reference evidence="4" key="1">
    <citation type="submission" date="2024-06" db="EMBL/GenBank/DDBJ databases">
        <authorList>
            <person name="Liu X."/>
            <person name="Lenzi L."/>
            <person name="Haldenby T S."/>
            <person name="Uol C."/>
        </authorList>
    </citation>
    <scope>NUCLEOTIDE SEQUENCE</scope>
</reference>
<proteinExistence type="predicted"/>
<dbReference type="InterPro" id="IPR050098">
    <property type="entry name" value="TFPI/VKTCI-like"/>
</dbReference>
<feature type="signal peptide" evidence="2">
    <location>
        <begin position="1"/>
        <end position="21"/>
    </location>
</feature>
<dbReference type="SUPFAM" id="SSF57362">
    <property type="entry name" value="BPTI-like"/>
    <property type="match status" value="1"/>
</dbReference>
<dbReference type="GO" id="GO:0004867">
    <property type="term" value="F:serine-type endopeptidase inhibitor activity"/>
    <property type="evidence" value="ECO:0007669"/>
    <property type="project" value="InterPro"/>
</dbReference>
<feature type="chain" id="PRO_5044010812" description="BPTI/Kunitz inhibitor domain-containing protein" evidence="2">
    <location>
        <begin position="22"/>
        <end position="95"/>
    </location>
</feature>
<dbReference type="PANTHER" id="PTHR10083:SF374">
    <property type="entry name" value="BPTI_KUNITZ INHIBITOR DOMAIN-CONTAINING PROTEIN"/>
    <property type="match status" value="1"/>
</dbReference>
<dbReference type="Pfam" id="PF00014">
    <property type="entry name" value="Kunitz_BPTI"/>
    <property type="match status" value="1"/>
</dbReference>
<organism evidence="4 5">
    <name type="scientific">Calicophoron daubneyi</name>
    <name type="common">Rumen fluke</name>
    <name type="synonym">Paramphistomum daubneyi</name>
    <dbReference type="NCBI Taxonomy" id="300641"/>
    <lineage>
        <taxon>Eukaryota</taxon>
        <taxon>Metazoa</taxon>
        <taxon>Spiralia</taxon>
        <taxon>Lophotrochozoa</taxon>
        <taxon>Platyhelminthes</taxon>
        <taxon>Trematoda</taxon>
        <taxon>Digenea</taxon>
        <taxon>Plagiorchiida</taxon>
        <taxon>Pronocephalata</taxon>
        <taxon>Paramphistomoidea</taxon>
        <taxon>Paramphistomidae</taxon>
        <taxon>Calicophoron</taxon>
    </lineage>
</organism>
<keyword evidence="1" id="KW-1015">Disulfide bond</keyword>
<protein>
    <recommendedName>
        <fullName evidence="3">BPTI/Kunitz inhibitor domain-containing protein</fullName>
    </recommendedName>
</protein>
<dbReference type="SMART" id="SM00131">
    <property type="entry name" value="KU"/>
    <property type="match status" value="1"/>
</dbReference>
<dbReference type="PRINTS" id="PR00759">
    <property type="entry name" value="BASICPTASE"/>
</dbReference>
<dbReference type="InterPro" id="IPR020901">
    <property type="entry name" value="Prtase_inh_Kunz-CS"/>
</dbReference>
<dbReference type="GO" id="GO:0005615">
    <property type="term" value="C:extracellular space"/>
    <property type="evidence" value="ECO:0007669"/>
    <property type="project" value="TreeGrafter"/>
</dbReference>
<evidence type="ECO:0000256" key="1">
    <source>
        <dbReference type="ARBA" id="ARBA00023157"/>
    </source>
</evidence>
<evidence type="ECO:0000256" key="2">
    <source>
        <dbReference type="SAM" id="SignalP"/>
    </source>
</evidence>
<dbReference type="InterPro" id="IPR002223">
    <property type="entry name" value="Kunitz_BPTI"/>
</dbReference>
<dbReference type="PROSITE" id="PS50279">
    <property type="entry name" value="BPTI_KUNITZ_2"/>
    <property type="match status" value="1"/>
</dbReference>
<comment type="caution">
    <text evidence="4">The sequence shown here is derived from an EMBL/GenBank/DDBJ whole genome shotgun (WGS) entry which is preliminary data.</text>
</comment>
<accession>A0AAV2TCE0</accession>
<dbReference type="FunFam" id="4.10.410.10:FF:000020">
    <property type="entry name" value="Collagen, type VI, alpha 3"/>
    <property type="match status" value="1"/>
</dbReference>
<dbReference type="Gene3D" id="4.10.410.10">
    <property type="entry name" value="Pancreatic trypsin inhibitor Kunitz domain"/>
    <property type="match status" value="1"/>
</dbReference>
<dbReference type="PANTHER" id="PTHR10083">
    <property type="entry name" value="KUNITZ-TYPE PROTEASE INHIBITOR-RELATED"/>
    <property type="match status" value="1"/>
</dbReference>